<dbReference type="OrthoDB" id="2514797at2759"/>
<gene>
    <name evidence="1" type="ORF">O181_033878</name>
</gene>
<dbReference type="EMBL" id="AVOT02012440">
    <property type="protein sequence ID" value="MBW0494163.1"/>
    <property type="molecule type" value="Genomic_DNA"/>
</dbReference>
<sequence>MRQEYGKNDWIWWKSQIITQLENNSWRCEMENSFENSILNSEKDQLTPFLKQKYRLSALYPDMSESIIYIEILRKCGGKLDHSIKRRDVEPCLKEYYINEMEDIMTRTRIFKNWSRNCFQSRIVQNTSREERIPDRTFLKCHQCGITLPFANTCTKKSEINEV</sequence>
<evidence type="ECO:0000313" key="1">
    <source>
        <dbReference type="EMBL" id="MBW0494163.1"/>
    </source>
</evidence>
<evidence type="ECO:0000313" key="2">
    <source>
        <dbReference type="Proteomes" id="UP000765509"/>
    </source>
</evidence>
<comment type="caution">
    <text evidence="1">The sequence shown here is derived from an EMBL/GenBank/DDBJ whole genome shotgun (WGS) entry which is preliminary data.</text>
</comment>
<organism evidence="1 2">
    <name type="scientific">Austropuccinia psidii MF-1</name>
    <dbReference type="NCBI Taxonomy" id="1389203"/>
    <lineage>
        <taxon>Eukaryota</taxon>
        <taxon>Fungi</taxon>
        <taxon>Dikarya</taxon>
        <taxon>Basidiomycota</taxon>
        <taxon>Pucciniomycotina</taxon>
        <taxon>Pucciniomycetes</taxon>
        <taxon>Pucciniales</taxon>
        <taxon>Sphaerophragmiaceae</taxon>
        <taxon>Austropuccinia</taxon>
    </lineage>
</organism>
<protein>
    <submittedName>
        <fullName evidence="1">Uncharacterized protein</fullName>
    </submittedName>
</protein>
<accession>A0A9Q3D2C7</accession>
<dbReference type="Proteomes" id="UP000765509">
    <property type="component" value="Unassembled WGS sequence"/>
</dbReference>
<keyword evidence="2" id="KW-1185">Reference proteome</keyword>
<reference evidence="1" key="1">
    <citation type="submission" date="2021-03" db="EMBL/GenBank/DDBJ databases">
        <title>Draft genome sequence of rust myrtle Austropuccinia psidii MF-1, a brazilian biotype.</title>
        <authorList>
            <person name="Quecine M.C."/>
            <person name="Pachon D.M.R."/>
            <person name="Bonatelli M.L."/>
            <person name="Correr F.H."/>
            <person name="Franceschini L.M."/>
            <person name="Leite T.F."/>
            <person name="Margarido G.R.A."/>
            <person name="Almeida C.A."/>
            <person name="Ferrarezi J.A."/>
            <person name="Labate C.A."/>
        </authorList>
    </citation>
    <scope>NUCLEOTIDE SEQUENCE</scope>
    <source>
        <strain evidence="1">MF-1</strain>
    </source>
</reference>
<proteinExistence type="predicted"/>
<dbReference type="AlphaFoldDB" id="A0A9Q3D2C7"/>
<name>A0A9Q3D2C7_9BASI</name>